<evidence type="ECO:0000313" key="3">
    <source>
        <dbReference type="Proteomes" id="UP000646827"/>
    </source>
</evidence>
<evidence type="ECO:0000259" key="1">
    <source>
        <dbReference type="Pfam" id="PF13259"/>
    </source>
</evidence>
<accession>A0A8H7VIV3</accession>
<dbReference type="InterPro" id="IPR025124">
    <property type="entry name" value="Gag1-like_clamp"/>
</dbReference>
<name>A0A8H7VIV3_9FUNG</name>
<comment type="caution">
    <text evidence="2">The sequence shown here is derived from an EMBL/GenBank/DDBJ whole genome shotgun (WGS) entry which is preliminary data.</text>
</comment>
<evidence type="ECO:0000313" key="2">
    <source>
        <dbReference type="EMBL" id="KAG2220537.1"/>
    </source>
</evidence>
<proteinExistence type="predicted"/>
<dbReference type="EMBL" id="JAEPRB010000137">
    <property type="protein sequence ID" value="KAG2220537.1"/>
    <property type="molecule type" value="Genomic_DNA"/>
</dbReference>
<dbReference type="Proteomes" id="UP000646827">
    <property type="component" value="Unassembled WGS sequence"/>
</dbReference>
<organism evidence="2 3">
    <name type="scientific">Circinella minor</name>
    <dbReference type="NCBI Taxonomy" id="1195481"/>
    <lineage>
        <taxon>Eukaryota</taxon>
        <taxon>Fungi</taxon>
        <taxon>Fungi incertae sedis</taxon>
        <taxon>Mucoromycota</taxon>
        <taxon>Mucoromycotina</taxon>
        <taxon>Mucoromycetes</taxon>
        <taxon>Mucorales</taxon>
        <taxon>Lichtheimiaceae</taxon>
        <taxon>Circinella</taxon>
    </lineage>
</organism>
<dbReference type="OrthoDB" id="5576875at2759"/>
<dbReference type="AlphaFoldDB" id="A0A8H7VIV3"/>
<reference evidence="2 3" key="1">
    <citation type="submission" date="2020-12" db="EMBL/GenBank/DDBJ databases">
        <title>Metabolic potential, ecology and presence of endohyphal bacteria is reflected in genomic diversity of Mucoromycotina.</title>
        <authorList>
            <person name="Muszewska A."/>
            <person name="Okrasinska A."/>
            <person name="Steczkiewicz K."/>
            <person name="Drgas O."/>
            <person name="Orlowska M."/>
            <person name="Perlinska-Lenart U."/>
            <person name="Aleksandrzak-Piekarczyk T."/>
            <person name="Szatraj K."/>
            <person name="Zielenkiewicz U."/>
            <person name="Pilsyk S."/>
            <person name="Malc E."/>
            <person name="Mieczkowski P."/>
            <person name="Kruszewska J.S."/>
            <person name="Biernat P."/>
            <person name="Pawlowska J."/>
        </authorList>
    </citation>
    <scope>NUCLEOTIDE SEQUENCE [LARGE SCALE GENOMIC DNA]</scope>
    <source>
        <strain evidence="2 3">CBS 142.35</strain>
    </source>
</reference>
<protein>
    <recommendedName>
        <fullName evidence="1">Gag1-like clamp domain-containing protein</fullName>
    </recommendedName>
</protein>
<keyword evidence="3" id="KW-1185">Reference proteome</keyword>
<dbReference type="Pfam" id="PF13259">
    <property type="entry name" value="clamp_Gag1-like"/>
    <property type="match status" value="1"/>
</dbReference>
<gene>
    <name evidence="2" type="ORF">INT45_004143</name>
</gene>
<feature type="domain" description="Gag1-like clamp" evidence="1">
    <location>
        <begin position="11"/>
        <end position="95"/>
    </location>
</feature>
<sequence>MSDDATTTTTTTIGELAWHARRKAWTSAAKEKIILQNTRAEETNTWLNERLDDQKHLLSCYDHLIVRRKESNQPLPLKFAVKVIVQGWKRDGTWPEGMEAPPVSADPNDF</sequence>